<keyword evidence="1" id="KW-1185">Reference proteome</keyword>
<name>A0AAF3J397_9BILA</name>
<accession>A0AAF3J397</accession>
<evidence type="ECO:0000313" key="2">
    <source>
        <dbReference type="WBParaSite" id="MBELARI_LOCUS13487"/>
    </source>
</evidence>
<dbReference type="Proteomes" id="UP000887575">
    <property type="component" value="Unassembled WGS sequence"/>
</dbReference>
<protein>
    <submittedName>
        <fullName evidence="2">Uncharacterized protein</fullName>
    </submittedName>
</protein>
<dbReference type="WBParaSite" id="MBELARI_LOCUS13487">
    <property type="protein sequence ID" value="MBELARI_LOCUS13487"/>
    <property type="gene ID" value="MBELARI_LOCUS13487"/>
</dbReference>
<reference evidence="2" key="1">
    <citation type="submission" date="2024-02" db="UniProtKB">
        <authorList>
            <consortium name="WormBaseParasite"/>
        </authorList>
    </citation>
    <scope>IDENTIFICATION</scope>
</reference>
<dbReference type="AlphaFoldDB" id="A0AAF3J397"/>
<proteinExistence type="predicted"/>
<sequence>MAALDIMNNNLNTPEGVQQVTLVHLSESKFQSTNEGSTDGVSLSLSGPYSNSMKSLLKTNNVQKQMSFTV</sequence>
<organism evidence="1 2">
    <name type="scientific">Mesorhabditis belari</name>
    <dbReference type="NCBI Taxonomy" id="2138241"/>
    <lineage>
        <taxon>Eukaryota</taxon>
        <taxon>Metazoa</taxon>
        <taxon>Ecdysozoa</taxon>
        <taxon>Nematoda</taxon>
        <taxon>Chromadorea</taxon>
        <taxon>Rhabditida</taxon>
        <taxon>Rhabditina</taxon>
        <taxon>Rhabditomorpha</taxon>
        <taxon>Rhabditoidea</taxon>
        <taxon>Rhabditidae</taxon>
        <taxon>Mesorhabditinae</taxon>
        <taxon>Mesorhabditis</taxon>
    </lineage>
</organism>
<evidence type="ECO:0000313" key="1">
    <source>
        <dbReference type="Proteomes" id="UP000887575"/>
    </source>
</evidence>